<feature type="transmembrane region" description="Helical" evidence="7">
    <location>
        <begin position="246"/>
        <end position="266"/>
    </location>
</feature>
<name>K9AQ11_9STAP</name>
<evidence type="ECO:0000256" key="3">
    <source>
        <dbReference type="ARBA" id="ARBA00022475"/>
    </source>
</evidence>
<feature type="transmembrane region" description="Helical" evidence="7">
    <location>
        <begin position="108"/>
        <end position="129"/>
    </location>
</feature>
<keyword evidence="4 7" id="KW-0812">Transmembrane</keyword>
<dbReference type="AlphaFoldDB" id="K9AQ11"/>
<keyword evidence="2" id="KW-0813">Transport</keyword>
<keyword evidence="5 7" id="KW-1133">Transmembrane helix</keyword>
<dbReference type="eggNOG" id="COG2814">
    <property type="taxonomic scope" value="Bacteria"/>
</dbReference>
<feature type="domain" description="Major facilitator superfamily (MFS) profile" evidence="8">
    <location>
        <begin position="1"/>
        <end position="192"/>
    </location>
</feature>
<evidence type="ECO:0000256" key="1">
    <source>
        <dbReference type="ARBA" id="ARBA00004651"/>
    </source>
</evidence>
<dbReference type="Pfam" id="PF07690">
    <property type="entry name" value="MFS_1"/>
    <property type="match status" value="1"/>
</dbReference>
<dbReference type="PROSITE" id="PS50850">
    <property type="entry name" value="MFS"/>
    <property type="match status" value="2"/>
</dbReference>
<organism evidence="9 10">
    <name type="scientific">Staphylococcus massiliensis S46</name>
    <dbReference type="NCBI Taxonomy" id="1229783"/>
    <lineage>
        <taxon>Bacteria</taxon>
        <taxon>Bacillati</taxon>
        <taxon>Bacillota</taxon>
        <taxon>Bacilli</taxon>
        <taxon>Bacillales</taxon>
        <taxon>Staphylococcaceae</taxon>
        <taxon>Staphylococcus</taxon>
    </lineage>
</organism>
<comment type="subcellular location">
    <subcellularLocation>
        <location evidence="1">Cell membrane</location>
        <topology evidence="1">Multi-pass membrane protein</topology>
    </subcellularLocation>
</comment>
<reference evidence="9 10" key="1">
    <citation type="journal article" date="2013" name="Genome Announc.">
        <title>Genome Sequence of Staphylococcus massiliensis Strain S46, Isolated from the Surface of Healthy Human Skin.</title>
        <authorList>
            <person name="Srivastav R."/>
            <person name="Singh A."/>
            <person name="Jangir P.K."/>
            <person name="Kumari C."/>
            <person name="Muduli S."/>
            <person name="Sharma R."/>
        </authorList>
    </citation>
    <scope>NUCLEOTIDE SEQUENCE [LARGE SCALE GENOMIC DNA]</scope>
    <source>
        <strain evidence="9 10">S46</strain>
    </source>
</reference>
<keyword evidence="6 7" id="KW-0472">Membrane</keyword>
<dbReference type="GO" id="GO:0022857">
    <property type="term" value="F:transmembrane transporter activity"/>
    <property type="evidence" value="ECO:0007669"/>
    <property type="project" value="InterPro"/>
</dbReference>
<dbReference type="PANTHER" id="PTHR43124">
    <property type="entry name" value="PURINE EFFLUX PUMP PBUE"/>
    <property type="match status" value="1"/>
</dbReference>
<dbReference type="InterPro" id="IPR036259">
    <property type="entry name" value="MFS_trans_sf"/>
</dbReference>
<feature type="transmembrane region" description="Helical" evidence="7">
    <location>
        <begin position="141"/>
        <end position="162"/>
    </location>
</feature>
<dbReference type="InterPro" id="IPR020846">
    <property type="entry name" value="MFS_dom"/>
</dbReference>
<feature type="transmembrane region" description="Helical" evidence="7">
    <location>
        <begin position="168"/>
        <end position="187"/>
    </location>
</feature>
<evidence type="ECO:0000256" key="7">
    <source>
        <dbReference type="SAM" id="Phobius"/>
    </source>
</evidence>
<keyword evidence="3" id="KW-1003">Cell membrane</keyword>
<sequence>MPKSYSSNSGNKILNRNFVILLIILFLMELARGMYVLSYLSLLPNYAKISIGLTATAISLHFIADAITNFVIGFILKRVGPKWVLTIGFALAFLSLFLVIWFPTSPVVLIISALILGIAVSPIWVIMLASVNEESRGKQMGYVYFGWLAGLMIGMISMNLLFKVKPLGFNFLMPLCVLISWVLYYFVTVKLTDYNTKKVGEQLKQIFEVTKRHLILFPGIVLQGVAISALIPILPKYAKEVMKVSTLEYTLALIIGGIGCTFSMLVLSKIIDNNSRKFMYLVIFIGFLIYGSSILSLSFLSNVIIAGILALFIGLVYGFLLPAWNTFMASFILSHEQEETWGVFNSLQGIGAMIGPMVGGWITEFTHNVMFAFYFAGFTILFLAVFYGSYFMKQIWGSKEAS</sequence>
<dbReference type="OrthoDB" id="9815817at2"/>
<evidence type="ECO:0000256" key="4">
    <source>
        <dbReference type="ARBA" id="ARBA00022692"/>
    </source>
</evidence>
<dbReference type="EMBL" id="AMSQ01000008">
    <property type="protein sequence ID" value="EKU48111.1"/>
    <property type="molecule type" value="Genomic_DNA"/>
</dbReference>
<evidence type="ECO:0000259" key="8">
    <source>
        <dbReference type="PROSITE" id="PS50850"/>
    </source>
</evidence>
<dbReference type="NCBIfam" id="NF047396">
    <property type="entry name" value="MFS_flip_LtaA"/>
    <property type="match status" value="1"/>
</dbReference>
<dbReference type="Proteomes" id="UP000009885">
    <property type="component" value="Unassembled WGS sequence"/>
</dbReference>
<dbReference type="InterPro" id="IPR050189">
    <property type="entry name" value="MFS_Efflux_Transporters"/>
</dbReference>
<feature type="transmembrane region" description="Helical" evidence="7">
    <location>
        <begin position="278"/>
        <end position="297"/>
    </location>
</feature>
<dbReference type="SUPFAM" id="SSF103473">
    <property type="entry name" value="MFS general substrate transporter"/>
    <property type="match status" value="1"/>
</dbReference>
<feature type="transmembrane region" description="Helical" evidence="7">
    <location>
        <begin position="214"/>
        <end position="234"/>
    </location>
</feature>
<dbReference type="STRING" id="1229783.C273_06613"/>
<protein>
    <submittedName>
        <fullName evidence="9">Putative glycolipid permease LtaA (Lipoteichoic acid protein A)</fullName>
    </submittedName>
</protein>
<feature type="transmembrane region" description="Helical" evidence="7">
    <location>
        <begin position="49"/>
        <end position="76"/>
    </location>
</feature>
<evidence type="ECO:0000256" key="6">
    <source>
        <dbReference type="ARBA" id="ARBA00023136"/>
    </source>
</evidence>
<feature type="transmembrane region" description="Helical" evidence="7">
    <location>
        <begin position="342"/>
        <end position="363"/>
    </location>
</feature>
<dbReference type="GO" id="GO:0005886">
    <property type="term" value="C:plasma membrane"/>
    <property type="evidence" value="ECO:0007669"/>
    <property type="project" value="UniProtKB-SubCell"/>
</dbReference>
<feature type="domain" description="Major facilitator superfamily (MFS) profile" evidence="8">
    <location>
        <begin position="212"/>
        <end position="402"/>
    </location>
</feature>
<dbReference type="RefSeq" id="WP_009383559.1">
    <property type="nucleotide sequence ID" value="NZ_AMSQ01000008.1"/>
</dbReference>
<dbReference type="PANTHER" id="PTHR43124:SF3">
    <property type="entry name" value="CHLORAMPHENICOL EFFLUX PUMP RV0191"/>
    <property type="match status" value="1"/>
</dbReference>
<proteinExistence type="predicted"/>
<feature type="transmembrane region" description="Helical" evidence="7">
    <location>
        <begin position="303"/>
        <end position="321"/>
    </location>
</feature>
<accession>K9AQ11</accession>
<evidence type="ECO:0000313" key="10">
    <source>
        <dbReference type="Proteomes" id="UP000009885"/>
    </source>
</evidence>
<gene>
    <name evidence="9" type="ORF">C273_06613</name>
</gene>
<feature type="transmembrane region" description="Helical" evidence="7">
    <location>
        <begin position="83"/>
        <end position="102"/>
    </location>
</feature>
<evidence type="ECO:0000256" key="5">
    <source>
        <dbReference type="ARBA" id="ARBA00022989"/>
    </source>
</evidence>
<evidence type="ECO:0000256" key="2">
    <source>
        <dbReference type="ARBA" id="ARBA00022448"/>
    </source>
</evidence>
<evidence type="ECO:0000313" key="9">
    <source>
        <dbReference type="EMBL" id="EKU48111.1"/>
    </source>
</evidence>
<comment type="caution">
    <text evidence="9">The sequence shown here is derived from an EMBL/GenBank/DDBJ whole genome shotgun (WGS) entry which is preliminary data.</text>
</comment>
<dbReference type="Gene3D" id="1.20.1250.20">
    <property type="entry name" value="MFS general substrate transporter like domains"/>
    <property type="match status" value="2"/>
</dbReference>
<dbReference type="InterPro" id="IPR011701">
    <property type="entry name" value="MFS"/>
</dbReference>
<feature type="transmembrane region" description="Helical" evidence="7">
    <location>
        <begin position="369"/>
        <end position="392"/>
    </location>
</feature>
<dbReference type="PATRIC" id="fig|1229783.3.peg.1337"/>
<keyword evidence="10" id="KW-1185">Reference proteome</keyword>